<dbReference type="AlphaFoldDB" id="A0A2P2LDB0"/>
<reference evidence="1" key="1">
    <citation type="submission" date="2018-02" db="EMBL/GenBank/DDBJ databases">
        <title>Rhizophora mucronata_Transcriptome.</title>
        <authorList>
            <person name="Meera S.P."/>
            <person name="Sreeshan A."/>
            <person name="Augustine A."/>
        </authorList>
    </citation>
    <scope>NUCLEOTIDE SEQUENCE</scope>
    <source>
        <tissue evidence="1">Leaf</tissue>
    </source>
</reference>
<protein>
    <submittedName>
        <fullName evidence="1">Uncharacterized protein</fullName>
    </submittedName>
</protein>
<name>A0A2P2LDB0_RHIMU</name>
<proteinExistence type="predicted"/>
<dbReference type="EMBL" id="GGEC01035426">
    <property type="protein sequence ID" value="MBX15910.1"/>
    <property type="molecule type" value="Transcribed_RNA"/>
</dbReference>
<sequence length="95" mass="11190">MVCRPFHLINVVSWLTGSASFRLNDLGKAEKWLRRKEMELELRQRRKYMRLKMTTSKNSQAHHRICMGVMKIGQLEIITAAEPMETIRGNLELVY</sequence>
<accession>A0A2P2LDB0</accession>
<evidence type="ECO:0000313" key="1">
    <source>
        <dbReference type="EMBL" id="MBX15910.1"/>
    </source>
</evidence>
<organism evidence="1">
    <name type="scientific">Rhizophora mucronata</name>
    <name type="common">Asiatic mangrove</name>
    <dbReference type="NCBI Taxonomy" id="61149"/>
    <lineage>
        <taxon>Eukaryota</taxon>
        <taxon>Viridiplantae</taxon>
        <taxon>Streptophyta</taxon>
        <taxon>Embryophyta</taxon>
        <taxon>Tracheophyta</taxon>
        <taxon>Spermatophyta</taxon>
        <taxon>Magnoliopsida</taxon>
        <taxon>eudicotyledons</taxon>
        <taxon>Gunneridae</taxon>
        <taxon>Pentapetalae</taxon>
        <taxon>rosids</taxon>
        <taxon>fabids</taxon>
        <taxon>Malpighiales</taxon>
        <taxon>Rhizophoraceae</taxon>
        <taxon>Rhizophora</taxon>
    </lineage>
</organism>